<sequence length="386" mass="42175">MIQPLALPPSCLFSTTTCLLMPRRACRYARNPVSWEAASVMIVWTMVSVSLVLFYYVDEELVATQRELRSLITDNTPISGFYGPGSWWAWLITLGMTHAHSLLVASGPAEWDYDLIAASGYIIAAAIDLTLKVRAIGRLREDARESPLLPALLCAERVVSVGTGSSLFTIATASFVGGSSAPRRVGIAIITIVFAVVASCFTFQTYQAIFRAEGELADGRMLRSLRSFVLVNVPETIMIPINLSTELYIPLYLLVAGATATCIALAAIRGGEPWWSSVALVCVALAVEVVLPLVIAAGWLVGMMSQWLAYWVILWIPLYILAFFPQMGSFPITGLSITDMDQLATLLSIGFIAALRRGRHLWKALRNRTALSSSAHELQEFLPSEP</sequence>
<dbReference type="OrthoDB" id="3028931at2759"/>
<feature type="transmembrane region" description="Helical" evidence="1">
    <location>
        <begin position="78"/>
        <end position="96"/>
    </location>
</feature>
<feature type="transmembrane region" description="Helical" evidence="1">
    <location>
        <begin position="158"/>
        <end position="179"/>
    </location>
</feature>
<feature type="transmembrane region" description="Helical" evidence="1">
    <location>
        <begin position="35"/>
        <end position="57"/>
    </location>
</feature>
<reference evidence="2" key="1">
    <citation type="submission" date="2020-05" db="EMBL/GenBank/DDBJ databases">
        <title>Mycena genomes resolve the evolution of fungal bioluminescence.</title>
        <authorList>
            <person name="Tsai I.J."/>
        </authorList>
    </citation>
    <scope>NUCLEOTIDE SEQUENCE</scope>
    <source>
        <strain evidence="2">160909Yilan</strain>
    </source>
</reference>
<feature type="transmembrane region" description="Helical" evidence="1">
    <location>
        <begin position="116"/>
        <end position="137"/>
    </location>
</feature>
<accession>A0A8H7D417</accession>
<keyword evidence="1" id="KW-0812">Transmembrane</keyword>
<evidence type="ECO:0000313" key="3">
    <source>
        <dbReference type="Proteomes" id="UP000623467"/>
    </source>
</evidence>
<dbReference type="EMBL" id="JACAZH010000009">
    <property type="protein sequence ID" value="KAF7358602.1"/>
    <property type="molecule type" value="Genomic_DNA"/>
</dbReference>
<name>A0A8H7D417_9AGAR</name>
<keyword evidence="1" id="KW-1133">Transmembrane helix</keyword>
<proteinExistence type="predicted"/>
<evidence type="ECO:0000256" key="1">
    <source>
        <dbReference type="SAM" id="Phobius"/>
    </source>
</evidence>
<organism evidence="2 3">
    <name type="scientific">Mycena sanguinolenta</name>
    <dbReference type="NCBI Taxonomy" id="230812"/>
    <lineage>
        <taxon>Eukaryota</taxon>
        <taxon>Fungi</taxon>
        <taxon>Dikarya</taxon>
        <taxon>Basidiomycota</taxon>
        <taxon>Agaricomycotina</taxon>
        <taxon>Agaricomycetes</taxon>
        <taxon>Agaricomycetidae</taxon>
        <taxon>Agaricales</taxon>
        <taxon>Marasmiineae</taxon>
        <taxon>Mycenaceae</taxon>
        <taxon>Mycena</taxon>
    </lineage>
</organism>
<dbReference type="AlphaFoldDB" id="A0A8H7D417"/>
<protein>
    <submittedName>
        <fullName evidence="2">Uncharacterized protein</fullName>
    </submittedName>
</protein>
<gene>
    <name evidence="2" type="ORF">MSAN_01198800</name>
</gene>
<feature type="transmembrane region" description="Helical" evidence="1">
    <location>
        <begin position="308"/>
        <end position="328"/>
    </location>
</feature>
<keyword evidence="1" id="KW-0472">Membrane</keyword>
<dbReference type="Proteomes" id="UP000623467">
    <property type="component" value="Unassembled WGS sequence"/>
</dbReference>
<evidence type="ECO:0000313" key="2">
    <source>
        <dbReference type="EMBL" id="KAF7358602.1"/>
    </source>
</evidence>
<keyword evidence="3" id="KW-1185">Reference proteome</keyword>
<feature type="transmembrane region" description="Helical" evidence="1">
    <location>
        <begin position="247"/>
        <end position="268"/>
    </location>
</feature>
<feature type="transmembrane region" description="Helical" evidence="1">
    <location>
        <begin position="185"/>
        <end position="203"/>
    </location>
</feature>
<comment type="caution">
    <text evidence="2">The sequence shown here is derived from an EMBL/GenBank/DDBJ whole genome shotgun (WGS) entry which is preliminary data.</text>
</comment>
<feature type="transmembrane region" description="Helical" evidence="1">
    <location>
        <begin position="274"/>
        <end position="301"/>
    </location>
</feature>